<evidence type="ECO:0000313" key="1">
    <source>
        <dbReference type="EMBL" id="KAK8202183.1"/>
    </source>
</evidence>
<comment type="caution">
    <text evidence="1">The sequence shown here is derived from an EMBL/GenBank/DDBJ whole genome shotgun (WGS) entry which is preliminary data.</text>
</comment>
<protein>
    <submittedName>
        <fullName evidence="1">Uncharacterized protein</fullName>
    </submittedName>
</protein>
<dbReference type="EMBL" id="JAMKPW020000033">
    <property type="protein sequence ID" value="KAK8202183.1"/>
    <property type="molecule type" value="Genomic_DNA"/>
</dbReference>
<reference evidence="1" key="1">
    <citation type="submission" date="2024-02" db="EMBL/GenBank/DDBJ databases">
        <title>Metagenome Assembled Genome of Zalaria obscura JY119.</title>
        <authorList>
            <person name="Vighnesh L."/>
            <person name="Jagadeeshwari U."/>
            <person name="Venkata Ramana C."/>
            <person name="Sasikala C."/>
        </authorList>
    </citation>
    <scope>NUCLEOTIDE SEQUENCE</scope>
    <source>
        <strain evidence="1">JY119</strain>
    </source>
</reference>
<proteinExistence type="predicted"/>
<evidence type="ECO:0000313" key="2">
    <source>
        <dbReference type="Proteomes" id="UP001320706"/>
    </source>
</evidence>
<organism evidence="1 2">
    <name type="scientific">Zalaria obscura</name>
    <dbReference type="NCBI Taxonomy" id="2024903"/>
    <lineage>
        <taxon>Eukaryota</taxon>
        <taxon>Fungi</taxon>
        <taxon>Dikarya</taxon>
        <taxon>Ascomycota</taxon>
        <taxon>Pezizomycotina</taxon>
        <taxon>Dothideomycetes</taxon>
        <taxon>Dothideomycetidae</taxon>
        <taxon>Dothideales</taxon>
        <taxon>Zalariaceae</taxon>
        <taxon>Zalaria</taxon>
    </lineage>
</organism>
<sequence length="310" mass="34468">MVSPEHRLTPAYRRLSLFASTLFLIFHFSAAYLCTYLPDDPLYLSVGITGYVWYGCAMSVLGLVGAAKRQLILLSIFSNHLLIDTVLSCIPKLGLLYFFSDLTRTVCVSATQWHHSPSPLLDKRGGMMPEDPHRALKRKRQCEVSFLVAQIALLAILVVWTAAQWSLGMAIRGYAVRLEAVREGRERSADADLEKAELDAVPRETGYAAEEKKGLLRVGELEVERVEKLNLAEVLLLDAKDIIQNDGCHRTLNLKSDGSDAEALVKPAFEVAQVEASCGYKYLCSIVGEERLFKAIAGTQLLCYRSNRAE</sequence>
<accession>A0ACC3S9M9</accession>
<gene>
    <name evidence="1" type="ORF">M8818_005709</name>
</gene>
<keyword evidence="2" id="KW-1185">Reference proteome</keyword>
<dbReference type="Proteomes" id="UP001320706">
    <property type="component" value="Unassembled WGS sequence"/>
</dbReference>
<name>A0ACC3S9M9_9PEZI</name>